<comment type="caution">
    <text evidence="2">The sequence shown here is derived from an EMBL/GenBank/DDBJ whole genome shotgun (WGS) entry which is preliminary data.</text>
</comment>
<gene>
    <name evidence="2" type="ORF">ALT_5348</name>
    <name evidence="3" type="ORF">CNMCM8927_003002</name>
</gene>
<proteinExistence type="predicted"/>
<reference evidence="3" key="2">
    <citation type="journal article" date="2020" name="bioRxiv">
        <title>Genomic and phenotypic heterogeneity of clinical isolates of the human pathogens Aspergillus fumigatus, Aspergillus lentulus and Aspergillus fumigatiaffinis.</title>
        <authorList>
            <person name="dos Santos R.A.C."/>
            <person name="Steenwyk J.L."/>
            <person name="Rivero-Menendez O."/>
            <person name="Mead M.E."/>
            <person name="Silva L.P."/>
            <person name="Bastos R.W."/>
            <person name="Alastruey-Izquierdo A."/>
            <person name="Goldman G.H."/>
            <person name="Rokas A."/>
        </authorList>
    </citation>
    <scope>NUCLEOTIDE SEQUENCE</scope>
    <source>
        <strain evidence="3">CNM-CM8927</strain>
    </source>
</reference>
<reference evidence="2 4" key="1">
    <citation type="submission" date="2015-11" db="EMBL/GenBank/DDBJ databases">
        <title>Aspergillus lentulus strain IFM 54703T.</title>
        <authorList>
            <person name="Kusuya Y."/>
            <person name="Sakai K."/>
            <person name="Kamei K."/>
            <person name="Takahashi H."/>
            <person name="Yaguchi T."/>
        </authorList>
    </citation>
    <scope>NUCLEOTIDE SEQUENCE [LARGE SCALE GENOMIC DNA]</scope>
    <source>
        <strain evidence="2 4">IFM 54703</strain>
    </source>
</reference>
<evidence type="ECO:0000313" key="4">
    <source>
        <dbReference type="Proteomes" id="UP000051487"/>
    </source>
</evidence>
<dbReference type="EMBL" id="JAAAPU010000194">
    <property type="protein sequence ID" value="KAF4200511.1"/>
    <property type="molecule type" value="Genomic_DNA"/>
</dbReference>
<protein>
    <submittedName>
        <fullName evidence="2">Uncharacterized protein</fullName>
    </submittedName>
</protein>
<dbReference type="Proteomes" id="UP000051487">
    <property type="component" value="Unassembled WGS sequence"/>
</dbReference>
<feature type="compositionally biased region" description="Basic and acidic residues" evidence="1">
    <location>
        <begin position="147"/>
        <end position="176"/>
    </location>
</feature>
<evidence type="ECO:0000313" key="2">
    <source>
        <dbReference type="EMBL" id="GAQ08027.1"/>
    </source>
</evidence>
<dbReference type="EMBL" id="BCLY01000009">
    <property type="protein sequence ID" value="GAQ08027.1"/>
    <property type="molecule type" value="Genomic_DNA"/>
</dbReference>
<name>A0AAN4PJX6_ASPLE</name>
<dbReference type="Proteomes" id="UP000649114">
    <property type="component" value="Unassembled WGS sequence"/>
</dbReference>
<organism evidence="2 4">
    <name type="scientific">Aspergillus lentulus</name>
    <dbReference type="NCBI Taxonomy" id="293939"/>
    <lineage>
        <taxon>Eukaryota</taxon>
        <taxon>Fungi</taxon>
        <taxon>Dikarya</taxon>
        <taxon>Ascomycota</taxon>
        <taxon>Pezizomycotina</taxon>
        <taxon>Eurotiomycetes</taxon>
        <taxon>Eurotiomycetidae</taxon>
        <taxon>Eurotiales</taxon>
        <taxon>Aspergillaceae</taxon>
        <taxon>Aspergillus</taxon>
        <taxon>Aspergillus subgen. Fumigati</taxon>
    </lineage>
</organism>
<feature type="region of interest" description="Disordered" evidence="1">
    <location>
        <begin position="82"/>
        <end position="176"/>
    </location>
</feature>
<feature type="compositionally biased region" description="Basic residues" evidence="1">
    <location>
        <begin position="137"/>
        <end position="146"/>
    </location>
</feature>
<accession>A0AAN4PJX6</accession>
<reference evidence="3" key="3">
    <citation type="submission" date="2020-04" db="EMBL/GenBank/DDBJ databases">
        <authorList>
            <person name="Santos R.A.C."/>
            <person name="Steenwyk J.L."/>
            <person name="Rivero-Menendez O."/>
            <person name="Mead M.E."/>
            <person name="Silva L.P."/>
            <person name="Bastos R.W."/>
            <person name="Alastruey-Izquierdo A."/>
            <person name="Goldman G.H."/>
            <person name="Rokas A."/>
        </authorList>
    </citation>
    <scope>NUCLEOTIDE SEQUENCE</scope>
    <source>
        <strain evidence="3">CNM-CM8927</strain>
    </source>
</reference>
<sequence>MLGLIVPATPDLDRSGLKSSSIHLSYFFTWTNDTTAAAAATAPPPPTADPPGPATNKRKLCHICGKSHTGDCWPLCGTCGRRHPADKPCRPASRRQPAARRRQPPTVVNNITINGDGHSITISAHPLSAGDGPPPGKKPRRRKRPDKAKGKEEKKEKEEGEKEVEPAEEGEKPSSE</sequence>
<evidence type="ECO:0000313" key="3">
    <source>
        <dbReference type="EMBL" id="KAF4200511.1"/>
    </source>
</evidence>
<evidence type="ECO:0000256" key="1">
    <source>
        <dbReference type="SAM" id="MobiDB-lite"/>
    </source>
</evidence>
<dbReference type="AlphaFoldDB" id="A0AAN4PJX6"/>